<dbReference type="EMBL" id="CAUOFW020001547">
    <property type="protein sequence ID" value="CAK9146202.1"/>
    <property type="molecule type" value="Genomic_DNA"/>
</dbReference>
<protein>
    <submittedName>
        <fullName evidence="5">Uncharacterized protein</fullName>
    </submittedName>
</protein>
<dbReference type="SMART" id="SM00733">
    <property type="entry name" value="Mterf"/>
    <property type="match status" value="5"/>
</dbReference>
<evidence type="ECO:0000256" key="4">
    <source>
        <dbReference type="SAM" id="MobiDB-lite"/>
    </source>
</evidence>
<keyword evidence="6" id="KW-1185">Reference proteome</keyword>
<keyword evidence="2" id="KW-0806">Transcription termination</keyword>
<feature type="region of interest" description="Disordered" evidence="4">
    <location>
        <begin position="1"/>
        <end position="41"/>
    </location>
</feature>
<keyword evidence="2" id="KW-0804">Transcription</keyword>
<evidence type="ECO:0000256" key="1">
    <source>
        <dbReference type="ARBA" id="ARBA00007692"/>
    </source>
</evidence>
<dbReference type="AlphaFoldDB" id="A0ABC8RW26"/>
<reference evidence="5 6" key="1">
    <citation type="submission" date="2024-02" db="EMBL/GenBank/DDBJ databases">
        <authorList>
            <person name="Vignale AGUSTIN F."/>
            <person name="Sosa J E."/>
            <person name="Modenutti C."/>
        </authorList>
    </citation>
    <scope>NUCLEOTIDE SEQUENCE [LARGE SCALE GENOMIC DNA]</scope>
</reference>
<dbReference type="InterPro" id="IPR003690">
    <property type="entry name" value="MTERF"/>
</dbReference>
<evidence type="ECO:0000256" key="2">
    <source>
        <dbReference type="ARBA" id="ARBA00022472"/>
    </source>
</evidence>
<name>A0ABC8RW26_9AQUA</name>
<comment type="caution">
    <text evidence="5">The sequence shown here is derived from an EMBL/GenBank/DDBJ whole genome shotgun (WGS) entry which is preliminary data.</text>
</comment>
<evidence type="ECO:0000313" key="6">
    <source>
        <dbReference type="Proteomes" id="UP001642360"/>
    </source>
</evidence>
<keyword evidence="3" id="KW-0809">Transit peptide</keyword>
<dbReference type="PANTHER" id="PTHR13068">
    <property type="entry name" value="CGI-12 PROTEIN-RELATED"/>
    <property type="match status" value="1"/>
</dbReference>
<dbReference type="Proteomes" id="UP001642360">
    <property type="component" value="Unassembled WGS sequence"/>
</dbReference>
<evidence type="ECO:0000256" key="3">
    <source>
        <dbReference type="ARBA" id="ARBA00022946"/>
    </source>
</evidence>
<dbReference type="Gene3D" id="1.25.70.10">
    <property type="entry name" value="Transcription termination factor 3, mitochondrial"/>
    <property type="match status" value="2"/>
</dbReference>
<proteinExistence type="inferred from homology"/>
<dbReference type="InterPro" id="IPR038538">
    <property type="entry name" value="MTERF_sf"/>
</dbReference>
<keyword evidence="2" id="KW-0805">Transcription regulation</keyword>
<dbReference type="GO" id="GO:0006353">
    <property type="term" value="P:DNA-templated transcription termination"/>
    <property type="evidence" value="ECO:0007669"/>
    <property type="project" value="UniProtKB-KW"/>
</dbReference>
<dbReference type="PANTHER" id="PTHR13068:SF113">
    <property type="entry name" value="TRANSCRIPTION TERMINATION FACTOR MTEF18, MITOCHONDRIAL"/>
    <property type="match status" value="1"/>
</dbReference>
<comment type="similarity">
    <text evidence="1">Belongs to the mTERF family.</text>
</comment>
<dbReference type="FunFam" id="1.25.70.10:FF:000017">
    <property type="entry name" value="Transcription termination factor MTEF18, mitochondrial"/>
    <property type="match status" value="1"/>
</dbReference>
<accession>A0ABC8RW26</accession>
<organism evidence="5 6">
    <name type="scientific">Ilex paraguariensis</name>
    <name type="common">yerba mate</name>
    <dbReference type="NCBI Taxonomy" id="185542"/>
    <lineage>
        <taxon>Eukaryota</taxon>
        <taxon>Viridiplantae</taxon>
        <taxon>Streptophyta</taxon>
        <taxon>Embryophyta</taxon>
        <taxon>Tracheophyta</taxon>
        <taxon>Spermatophyta</taxon>
        <taxon>Magnoliopsida</taxon>
        <taxon>eudicotyledons</taxon>
        <taxon>Gunneridae</taxon>
        <taxon>Pentapetalae</taxon>
        <taxon>asterids</taxon>
        <taxon>campanulids</taxon>
        <taxon>Aquifoliales</taxon>
        <taxon>Aquifoliaceae</taxon>
        <taxon>Ilex</taxon>
    </lineage>
</organism>
<sequence>MVDNRQKMLSKAVSLKSEVDPTRQAQIHTPEYKPKPPKAQNLSQHIMHFRPPATPFSLYTTLSRHFSSTSTTTKLPRIHNLSKIPSRHRPQAIQEAQKVLTDYLHATRYLPFTYAEHISKNSLLSLSNVISKVDFSPSTFSKAVQRFLRYHPINEFEFFYESIGINHEEINGLLPVNKFFLLEDLRVFNAACALAGFGFPWNKLGILYKEEASIFNKEPRELNERLCGFKDYGFNSVTIIGICLIFPYVLSEISELSEIDALFDDLKQILIDYDLVSFVEGNVDAWCEVCRKIRVFYDLDCEKGKVGELMGRSKNIFLEYPEEVLVLKVDFFSRLGVRKGEIAQLLLSKPEILDFDLESPVISVLGFLKHFGLRAKELKSITERYPYVLGRNKIANVPHAMKSLDLSEWFFDKMKNGDHVLLSTYHIGTPDEALDKEYTEHLERIQSLRTNIHMISKLNFLHSIGYGENKLTIKVFTHLHGSSCDLKERFDCLLRNGVGFSKLCKMVSWSPKILNQQPEILEQKVKFLCQEMGSSLQYLDVFPAYLCYDLEKRIKPRYRFHMWLTEKGLCEKDYSIASMIATSEKSFIARIYGIHPAAPKKWLESFLNKKHSHICQGTLLL</sequence>
<evidence type="ECO:0000313" key="5">
    <source>
        <dbReference type="EMBL" id="CAK9146202.1"/>
    </source>
</evidence>
<gene>
    <name evidence="5" type="ORF">ILEXP_LOCUS14035</name>
</gene>
<dbReference type="Pfam" id="PF02536">
    <property type="entry name" value="mTERF"/>
    <property type="match status" value="2"/>
</dbReference>